<protein>
    <submittedName>
        <fullName evidence="9">Pathogenesis-related genes transcriptional activator PTI6-like</fullName>
    </submittedName>
</protein>
<dbReference type="PRINTS" id="PR00367">
    <property type="entry name" value="ETHRSPELEMNT"/>
</dbReference>
<feature type="domain" description="AP2/ERF" evidence="7">
    <location>
        <begin position="126"/>
        <end position="183"/>
    </location>
</feature>
<dbReference type="GeneID" id="101495836"/>
<name>A0A1S2XM16_CICAR</name>
<evidence type="ECO:0000256" key="1">
    <source>
        <dbReference type="ARBA" id="ARBA00004123"/>
    </source>
</evidence>
<dbReference type="PIRSF" id="PIRSF038123">
    <property type="entry name" value="PTI6"/>
    <property type="match status" value="1"/>
</dbReference>
<dbReference type="GO" id="GO:0003677">
    <property type="term" value="F:DNA binding"/>
    <property type="evidence" value="ECO:0007669"/>
    <property type="project" value="UniProtKB-KW"/>
</dbReference>
<comment type="subcellular location">
    <subcellularLocation>
        <location evidence="1">Nucleus</location>
    </subcellularLocation>
</comment>
<evidence type="ECO:0000256" key="2">
    <source>
        <dbReference type="ARBA" id="ARBA00023015"/>
    </source>
</evidence>
<dbReference type="CDD" id="cd00018">
    <property type="entry name" value="AP2"/>
    <property type="match status" value="1"/>
</dbReference>
<evidence type="ECO:0000256" key="3">
    <source>
        <dbReference type="ARBA" id="ARBA00023125"/>
    </source>
</evidence>
<feature type="region of interest" description="Disordered" evidence="6">
    <location>
        <begin position="1"/>
        <end position="130"/>
    </location>
</feature>
<proteinExistence type="predicted"/>
<keyword evidence="2" id="KW-0805">Transcription regulation</keyword>
<dbReference type="KEGG" id="cam:101495836"/>
<dbReference type="SMART" id="SM00380">
    <property type="entry name" value="AP2"/>
    <property type="match status" value="1"/>
</dbReference>
<feature type="compositionally biased region" description="Low complexity" evidence="6">
    <location>
        <begin position="78"/>
        <end position="100"/>
    </location>
</feature>
<keyword evidence="5" id="KW-0539">Nucleus</keyword>
<evidence type="ECO:0000313" key="8">
    <source>
        <dbReference type="Proteomes" id="UP000087171"/>
    </source>
</evidence>
<dbReference type="RefSeq" id="XP_004490725.1">
    <property type="nucleotide sequence ID" value="XM_004490668.3"/>
</dbReference>
<dbReference type="InterPro" id="IPR016177">
    <property type="entry name" value="DNA-bd_dom_sf"/>
</dbReference>
<dbReference type="Proteomes" id="UP000087171">
    <property type="component" value="Chromosome Ca2"/>
</dbReference>
<sequence length="282" mass="31692">MSLQKLKKLKLETPSSNFEADPSSKSNKKIKRKLVRIIITDHDATDSESSGDEERERNNQARKQRKAKREILHINMHPSVPDSSTISPSPSSSCSSLSRSLSEKNQKKYSRTKKPPPAAATRHHNKFRGVRQRPWGRWAAEIRDPNRRKRLWLGTFNTAEEAAAEYDRAAVMLKGTNAVTNFPVMPAEVMVEAPPPVEDGGNEGGAVYSAALASPTSVLTYDCDSTPFDGFRYGDVDAFGFHIDAPLSLPEVNVTLTCNQRLEKEEAFEEFFDLDEFMTWPY</sequence>
<evidence type="ECO:0000259" key="7">
    <source>
        <dbReference type="PROSITE" id="PS51032"/>
    </source>
</evidence>
<dbReference type="PROSITE" id="PS51032">
    <property type="entry name" value="AP2_ERF"/>
    <property type="match status" value="1"/>
</dbReference>
<dbReference type="InterPro" id="IPR050913">
    <property type="entry name" value="AP2/ERF_ERF"/>
</dbReference>
<evidence type="ECO:0000256" key="5">
    <source>
        <dbReference type="ARBA" id="ARBA00023242"/>
    </source>
</evidence>
<reference evidence="8" key="1">
    <citation type="journal article" date="2013" name="Nat. Biotechnol.">
        <title>Draft genome sequence of chickpea (Cicer arietinum) provides a resource for trait improvement.</title>
        <authorList>
            <person name="Varshney R.K."/>
            <person name="Song C."/>
            <person name="Saxena R.K."/>
            <person name="Azam S."/>
            <person name="Yu S."/>
            <person name="Sharpe A.G."/>
            <person name="Cannon S."/>
            <person name="Baek J."/>
            <person name="Rosen B.D."/>
            <person name="Tar'an B."/>
            <person name="Millan T."/>
            <person name="Zhang X."/>
            <person name="Ramsay L.D."/>
            <person name="Iwata A."/>
            <person name="Wang Y."/>
            <person name="Nelson W."/>
            <person name="Farmer A.D."/>
            <person name="Gaur P.M."/>
            <person name="Soderlund C."/>
            <person name="Penmetsa R.V."/>
            <person name="Xu C."/>
            <person name="Bharti A.K."/>
            <person name="He W."/>
            <person name="Winter P."/>
            <person name="Zhao S."/>
            <person name="Hane J.K."/>
            <person name="Carrasquilla-Garcia N."/>
            <person name="Condie J.A."/>
            <person name="Upadhyaya H.D."/>
            <person name="Luo M.C."/>
            <person name="Thudi M."/>
            <person name="Gowda C.L."/>
            <person name="Singh N.P."/>
            <person name="Lichtenzveig J."/>
            <person name="Gali K.K."/>
            <person name="Rubio J."/>
            <person name="Nadarajan N."/>
            <person name="Dolezel J."/>
            <person name="Bansal K.C."/>
            <person name="Xu X."/>
            <person name="Edwards D."/>
            <person name="Zhang G."/>
            <person name="Kahl G."/>
            <person name="Gil J."/>
            <person name="Singh K.B."/>
            <person name="Datta S.K."/>
            <person name="Jackson S.A."/>
            <person name="Wang J."/>
            <person name="Cook D.R."/>
        </authorList>
    </citation>
    <scope>NUCLEOTIDE SEQUENCE [LARGE SCALE GENOMIC DNA]</scope>
    <source>
        <strain evidence="8">cv. CDC Frontier</strain>
    </source>
</reference>
<dbReference type="InterPro" id="IPR001471">
    <property type="entry name" value="AP2/ERF_dom"/>
</dbReference>
<evidence type="ECO:0000256" key="4">
    <source>
        <dbReference type="ARBA" id="ARBA00023163"/>
    </source>
</evidence>
<dbReference type="GO" id="GO:0003700">
    <property type="term" value="F:DNA-binding transcription factor activity"/>
    <property type="evidence" value="ECO:0007669"/>
    <property type="project" value="InterPro"/>
</dbReference>
<dbReference type="GO" id="GO:0005634">
    <property type="term" value="C:nucleus"/>
    <property type="evidence" value="ECO:0007669"/>
    <property type="project" value="UniProtKB-SubCell"/>
</dbReference>
<dbReference type="PaxDb" id="3827-XP_004490725.1"/>
<feature type="compositionally biased region" description="Basic residues" evidence="6">
    <location>
        <begin position="26"/>
        <end position="35"/>
    </location>
</feature>
<keyword evidence="3" id="KW-0238">DNA-binding</keyword>
<reference evidence="9" key="2">
    <citation type="submission" date="2025-08" db="UniProtKB">
        <authorList>
            <consortium name="RefSeq"/>
        </authorList>
    </citation>
    <scope>IDENTIFICATION</scope>
    <source>
        <tissue evidence="9">Etiolated seedlings</tissue>
    </source>
</reference>
<organism evidence="8 9">
    <name type="scientific">Cicer arietinum</name>
    <name type="common">Chickpea</name>
    <name type="synonym">Garbanzo</name>
    <dbReference type="NCBI Taxonomy" id="3827"/>
    <lineage>
        <taxon>Eukaryota</taxon>
        <taxon>Viridiplantae</taxon>
        <taxon>Streptophyta</taxon>
        <taxon>Embryophyta</taxon>
        <taxon>Tracheophyta</taxon>
        <taxon>Spermatophyta</taxon>
        <taxon>Magnoliopsida</taxon>
        <taxon>eudicotyledons</taxon>
        <taxon>Gunneridae</taxon>
        <taxon>Pentapetalae</taxon>
        <taxon>rosids</taxon>
        <taxon>fabids</taxon>
        <taxon>Fabales</taxon>
        <taxon>Fabaceae</taxon>
        <taxon>Papilionoideae</taxon>
        <taxon>50 kb inversion clade</taxon>
        <taxon>NPAAA clade</taxon>
        <taxon>Hologalegina</taxon>
        <taxon>IRL clade</taxon>
        <taxon>Cicereae</taxon>
        <taxon>Cicer</taxon>
    </lineage>
</organism>
<evidence type="ECO:0000256" key="6">
    <source>
        <dbReference type="SAM" id="MobiDB-lite"/>
    </source>
</evidence>
<dbReference type="eggNOG" id="ENOG502R7AV">
    <property type="taxonomic scope" value="Eukaryota"/>
</dbReference>
<gene>
    <name evidence="9" type="primary">LOC101495836</name>
</gene>
<dbReference type="PANTHER" id="PTHR31194:SF166">
    <property type="entry name" value="PATHOGENESIS-RELATED GENES TRANSCRIPTIONAL ACTIVATOR PTI6"/>
    <property type="match status" value="1"/>
</dbReference>
<evidence type="ECO:0000313" key="9">
    <source>
        <dbReference type="RefSeq" id="XP_004490725.1"/>
    </source>
</evidence>
<keyword evidence="8" id="KW-1185">Reference proteome</keyword>
<dbReference type="SUPFAM" id="SSF54171">
    <property type="entry name" value="DNA-binding domain"/>
    <property type="match status" value="1"/>
</dbReference>
<dbReference type="STRING" id="3827.A0A1S2XM16"/>
<dbReference type="FunFam" id="3.30.730.10:FF:000001">
    <property type="entry name" value="Ethylene-responsive transcription factor 2"/>
    <property type="match status" value="1"/>
</dbReference>
<feature type="compositionally biased region" description="Basic residues" evidence="6">
    <location>
        <begin position="121"/>
        <end position="130"/>
    </location>
</feature>
<dbReference type="Gene3D" id="3.30.730.10">
    <property type="entry name" value="AP2/ERF domain"/>
    <property type="match status" value="1"/>
</dbReference>
<dbReference type="Pfam" id="PF00847">
    <property type="entry name" value="AP2"/>
    <property type="match status" value="1"/>
</dbReference>
<dbReference type="OrthoDB" id="682005at2759"/>
<keyword evidence="4" id="KW-0804">Transcription</keyword>
<dbReference type="PANTHER" id="PTHR31194">
    <property type="entry name" value="SHN SHINE , DNA BINDING / TRANSCRIPTION FACTOR"/>
    <property type="match status" value="1"/>
</dbReference>
<dbReference type="InterPro" id="IPR036955">
    <property type="entry name" value="AP2/ERF_dom_sf"/>
</dbReference>
<accession>A0A1S2XM16</accession>
<dbReference type="AlphaFoldDB" id="A0A1S2XM16"/>